<keyword evidence="5" id="KW-1185">Reference proteome</keyword>
<feature type="region of interest" description="Disordered" evidence="2">
    <location>
        <begin position="68"/>
        <end position="123"/>
    </location>
</feature>
<feature type="region of interest" description="Disordered" evidence="2">
    <location>
        <begin position="202"/>
        <end position="227"/>
    </location>
</feature>
<dbReference type="InterPro" id="IPR039213">
    <property type="entry name" value="FAM90"/>
</dbReference>
<evidence type="ECO:0000259" key="3">
    <source>
        <dbReference type="Pfam" id="PF15288"/>
    </source>
</evidence>
<comment type="caution">
    <text evidence="4">The sequence shown here is derived from an EMBL/GenBank/DDBJ whole genome shotgun (WGS) entry which is preliminary data.</text>
</comment>
<dbReference type="InterPro" id="IPR041670">
    <property type="entry name" value="Znf-CCHC_6"/>
</dbReference>
<feature type="compositionally biased region" description="Basic and acidic residues" evidence="2">
    <location>
        <begin position="202"/>
        <end position="215"/>
    </location>
</feature>
<feature type="region of interest" description="Disordered" evidence="2">
    <location>
        <begin position="241"/>
        <end position="273"/>
    </location>
</feature>
<evidence type="ECO:0000256" key="1">
    <source>
        <dbReference type="ARBA" id="ARBA00007943"/>
    </source>
</evidence>
<feature type="compositionally biased region" description="Low complexity" evidence="2">
    <location>
        <begin position="381"/>
        <end position="397"/>
    </location>
</feature>
<comment type="similarity">
    <text evidence="1">Belongs to the FAM90 family.</text>
</comment>
<evidence type="ECO:0000313" key="4">
    <source>
        <dbReference type="EMBL" id="CAH6787112.1"/>
    </source>
</evidence>
<feature type="region of interest" description="Disordered" evidence="2">
    <location>
        <begin position="341"/>
        <end position="403"/>
    </location>
</feature>
<protein>
    <submittedName>
        <fullName evidence="4">Fam90a1a protein</fullName>
    </submittedName>
</protein>
<sequence length="403" mass="44372">MEAHKNFRGHGALQTRTDPGKPRGSMALMVPPVEEENPRVKCRDCGAFGHNWRSKRCPIKNASVFLVPQPLAGRKEKENRDPGSPQSQRTKRPSHGPGQRCDERQRKPPFQKCPMESPRKGQHIHWAHSKNLGFIPRNKKRVTPDTIEMTAPPAKKDLGRQMCPENPPTRSIVGSSFLPSRQEEGPSMAVTAMLKPVNRQEGRKAVAEDRPHHELPGSSAKHPRAGAQRNGLGQVFNKECKDQGTRTEQPRLPGRATLAPARPCTESQEPPAAHVAGQPLRMIFTRDHGEGWTSRFVKIAPHLACTESQEPPAAHVAGQPLRMIFTRDHGEGWTSRFVKIAPSLPNQKKTPPSESQASQEKGDGAHSQVPRSVLYEDLLVSSSSSSCSSCSSCSSSSEDSDED</sequence>
<dbReference type="PANTHER" id="PTHR16035">
    <property type="entry name" value="PROTEIN FAM90A1"/>
    <property type="match status" value="1"/>
</dbReference>
<feature type="compositionally biased region" description="Polar residues" evidence="2">
    <location>
        <begin position="344"/>
        <end position="359"/>
    </location>
</feature>
<dbReference type="EMBL" id="CALSGD010001393">
    <property type="protein sequence ID" value="CAH6787112.1"/>
    <property type="molecule type" value="Genomic_DNA"/>
</dbReference>
<dbReference type="PANTHER" id="PTHR16035:SF14">
    <property type="entry name" value="FAMILY WITH SEQUENCE SIMILARITY 90 MEMBER A11, PSEUDOGENE-RELATED"/>
    <property type="match status" value="1"/>
</dbReference>
<organism evidence="4 5">
    <name type="scientific">Phodopus roborovskii</name>
    <name type="common">Roborovski's desert hamster</name>
    <name type="synonym">Cricetulus roborovskii</name>
    <dbReference type="NCBI Taxonomy" id="109678"/>
    <lineage>
        <taxon>Eukaryota</taxon>
        <taxon>Metazoa</taxon>
        <taxon>Chordata</taxon>
        <taxon>Craniata</taxon>
        <taxon>Vertebrata</taxon>
        <taxon>Euteleostomi</taxon>
        <taxon>Mammalia</taxon>
        <taxon>Eutheria</taxon>
        <taxon>Euarchontoglires</taxon>
        <taxon>Glires</taxon>
        <taxon>Rodentia</taxon>
        <taxon>Myomorpha</taxon>
        <taxon>Muroidea</taxon>
        <taxon>Cricetidae</taxon>
        <taxon>Cricetinae</taxon>
        <taxon>Phodopus</taxon>
    </lineage>
</organism>
<feature type="domain" description="Zinc knuckle" evidence="3">
    <location>
        <begin position="39"/>
        <end position="80"/>
    </location>
</feature>
<proteinExistence type="inferred from homology"/>
<name>A0AAU9Z3K3_PHORO</name>
<accession>A0AAU9Z3K3</accession>
<feature type="compositionally biased region" description="Polar residues" evidence="2">
    <location>
        <begin position="168"/>
        <end position="179"/>
    </location>
</feature>
<reference evidence="4" key="1">
    <citation type="submission" date="2022-06" db="EMBL/GenBank/DDBJ databases">
        <authorList>
            <person name="Andreotti S."/>
            <person name="Wyler E."/>
        </authorList>
    </citation>
    <scope>NUCLEOTIDE SEQUENCE</scope>
</reference>
<dbReference type="Pfam" id="PF15288">
    <property type="entry name" value="zf-CCHC_6"/>
    <property type="match status" value="1"/>
</dbReference>
<feature type="region of interest" description="Disordered" evidence="2">
    <location>
        <begin position="150"/>
        <end position="182"/>
    </location>
</feature>
<dbReference type="Proteomes" id="UP001152836">
    <property type="component" value="Unassembled WGS sequence"/>
</dbReference>
<evidence type="ECO:0000313" key="5">
    <source>
        <dbReference type="Proteomes" id="UP001152836"/>
    </source>
</evidence>
<dbReference type="AlphaFoldDB" id="A0AAU9Z3K3"/>
<evidence type="ECO:0000256" key="2">
    <source>
        <dbReference type="SAM" id="MobiDB-lite"/>
    </source>
</evidence>
<feature type="region of interest" description="Disordered" evidence="2">
    <location>
        <begin position="1"/>
        <end position="38"/>
    </location>
</feature>
<gene>
    <name evidence="4" type="primary">Fam90a1a</name>
    <name evidence="4" type="ORF">PHOROB_LOCUS5042</name>
</gene>